<dbReference type="InterPro" id="IPR010448">
    <property type="entry name" value="Torsin"/>
</dbReference>
<dbReference type="Proteomes" id="UP001652642">
    <property type="component" value="Chromosome 4"/>
</dbReference>
<keyword evidence="3" id="KW-0732">Signal</keyword>
<evidence type="ECO:0000313" key="5">
    <source>
        <dbReference type="Proteomes" id="UP001652642"/>
    </source>
</evidence>
<feature type="region of interest" description="Disordered" evidence="2">
    <location>
        <begin position="18"/>
        <end position="38"/>
    </location>
</feature>
<dbReference type="PANTHER" id="PTHR10760:SF3">
    <property type="entry name" value="TORSIN-3A"/>
    <property type="match status" value="1"/>
</dbReference>
<evidence type="ECO:0000256" key="1">
    <source>
        <dbReference type="ARBA" id="ARBA00006235"/>
    </source>
</evidence>
<comment type="similarity">
    <text evidence="1">Belongs to the ClpA/ClpB family. Torsin subfamily.</text>
</comment>
<organism evidence="5 6">
    <name type="scientific">Pogona vitticeps</name>
    <name type="common">central bearded dragon</name>
    <dbReference type="NCBI Taxonomy" id="103695"/>
    <lineage>
        <taxon>Eukaryota</taxon>
        <taxon>Metazoa</taxon>
        <taxon>Chordata</taxon>
        <taxon>Craniata</taxon>
        <taxon>Vertebrata</taxon>
        <taxon>Euteleostomi</taxon>
        <taxon>Lepidosauria</taxon>
        <taxon>Squamata</taxon>
        <taxon>Bifurcata</taxon>
        <taxon>Unidentata</taxon>
        <taxon>Episquamata</taxon>
        <taxon>Toxicofera</taxon>
        <taxon>Iguania</taxon>
        <taxon>Acrodonta</taxon>
        <taxon>Agamidae</taxon>
        <taxon>Amphibolurinae</taxon>
        <taxon>Pogona</taxon>
    </lineage>
</organism>
<dbReference type="GO" id="GO:0005635">
    <property type="term" value="C:nuclear envelope"/>
    <property type="evidence" value="ECO:0007669"/>
    <property type="project" value="TreeGrafter"/>
</dbReference>
<dbReference type="PRINTS" id="PR00300">
    <property type="entry name" value="CLPPROTEASEA"/>
</dbReference>
<dbReference type="InterPro" id="IPR001270">
    <property type="entry name" value="ClpA/B"/>
</dbReference>
<protein>
    <submittedName>
        <fullName evidence="6">Torsin-3A</fullName>
    </submittedName>
</protein>
<gene>
    <name evidence="6" type="primary">TOR3A</name>
</gene>
<feature type="domain" description="Torsin-1A C-terminal" evidence="4">
    <location>
        <begin position="359"/>
        <end position="416"/>
    </location>
</feature>
<feature type="signal peptide" evidence="3">
    <location>
        <begin position="1"/>
        <end position="19"/>
    </location>
</feature>
<dbReference type="GO" id="GO:0016887">
    <property type="term" value="F:ATP hydrolysis activity"/>
    <property type="evidence" value="ECO:0007669"/>
    <property type="project" value="InterPro"/>
</dbReference>
<dbReference type="RefSeq" id="XP_020645429.2">
    <property type="nucleotide sequence ID" value="XM_020789770.2"/>
</dbReference>
<dbReference type="GO" id="GO:0005524">
    <property type="term" value="F:ATP binding"/>
    <property type="evidence" value="ECO:0007669"/>
    <property type="project" value="InterPro"/>
</dbReference>
<dbReference type="Pfam" id="PF06309">
    <property type="entry name" value="Torsin"/>
    <property type="match status" value="1"/>
</dbReference>
<dbReference type="InterPro" id="IPR049337">
    <property type="entry name" value="TOR1A_C"/>
</dbReference>
<accession>A0A6J0TGY9</accession>
<evidence type="ECO:0000313" key="6">
    <source>
        <dbReference type="RefSeq" id="XP_020645429.2"/>
    </source>
</evidence>
<feature type="chain" id="PRO_5045389867" evidence="3">
    <location>
        <begin position="20"/>
        <end position="418"/>
    </location>
</feature>
<dbReference type="Pfam" id="PF21376">
    <property type="entry name" value="TOR1A_C"/>
    <property type="match status" value="1"/>
</dbReference>
<dbReference type="SUPFAM" id="SSF52540">
    <property type="entry name" value="P-loop containing nucleoside triphosphate hydrolases"/>
    <property type="match status" value="1"/>
</dbReference>
<dbReference type="GeneID" id="110077071"/>
<reference evidence="6" key="1">
    <citation type="submission" date="2025-08" db="UniProtKB">
        <authorList>
            <consortium name="RefSeq"/>
        </authorList>
    </citation>
    <scope>IDENTIFICATION</scope>
</reference>
<evidence type="ECO:0000259" key="4">
    <source>
        <dbReference type="Pfam" id="PF21376"/>
    </source>
</evidence>
<evidence type="ECO:0000256" key="3">
    <source>
        <dbReference type="SAM" id="SignalP"/>
    </source>
</evidence>
<dbReference type="InterPro" id="IPR027417">
    <property type="entry name" value="P-loop_NTPase"/>
</dbReference>
<dbReference type="Gene3D" id="3.40.50.300">
    <property type="entry name" value="P-loop containing nucleotide triphosphate hydrolases"/>
    <property type="match status" value="1"/>
</dbReference>
<proteinExistence type="inferred from homology"/>
<keyword evidence="5" id="KW-1185">Reference proteome</keyword>
<dbReference type="AlphaFoldDB" id="A0A6J0TGY9"/>
<dbReference type="CTD" id="64222"/>
<dbReference type="GO" id="GO:0005788">
    <property type="term" value="C:endoplasmic reticulum lumen"/>
    <property type="evidence" value="ECO:0007669"/>
    <property type="project" value="TreeGrafter"/>
</dbReference>
<dbReference type="PANTHER" id="PTHR10760">
    <property type="entry name" value="TORSIN"/>
    <property type="match status" value="1"/>
</dbReference>
<sequence length="418" mass="47488">MVFRVWVLYLSLSLPPVRAEGGSGRPWERREAAPTSSALLGKEHNQGLQSVRALSSRYWNLLACQLWSEACEGEEDEENEVVAAAAAAAAAAMAVEERKEEAGGSRVVLEQPGWSFPIMKEILSSWYCSFGTCCATRDCKVTNNITGLDLDLSRRLHGQHLVKLVVVKAIQVFLETSEPKKALVLSFHGWSGTGKNFVARIIAEHLYRDGLKSECVKIYISLFHFPHFRYVDMYKVQLAKEISETVQLCMQSLFIFDEAEKLHTGLLDALKPYMDHYDSTDRMNYRRSIFLFLSNTGGNIINEVALDFWRAGRNREEITMEYLEPYLRSELMVAADEGPAQNHILEDNLIDLLVPFLPLEYRHVKLCARDAFLARGLPFNEEALDEVARMMVFVPKEEKLFSAQGCKTVSQRINYFLP</sequence>
<evidence type="ECO:0000256" key="2">
    <source>
        <dbReference type="SAM" id="MobiDB-lite"/>
    </source>
</evidence>
<name>A0A6J0TGY9_9SAUR</name>